<dbReference type="SUPFAM" id="SSF56300">
    <property type="entry name" value="Metallo-dependent phosphatases"/>
    <property type="match status" value="1"/>
</dbReference>
<reference evidence="3" key="1">
    <citation type="journal article" date="2021" name="Nat. Commun.">
        <title>Genomic analyses provide insights into spinach domestication and the genetic basis of agronomic traits.</title>
        <authorList>
            <person name="Cai X."/>
            <person name="Sun X."/>
            <person name="Xu C."/>
            <person name="Sun H."/>
            <person name="Wang X."/>
            <person name="Ge C."/>
            <person name="Zhang Z."/>
            <person name="Wang Q."/>
            <person name="Fei Z."/>
            <person name="Jiao C."/>
            <person name="Wang Q."/>
        </authorList>
    </citation>
    <scope>NUCLEOTIDE SEQUENCE [LARGE SCALE GENOMIC DNA]</scope>
    <source>
        <strain evidence="3">cv. Varoflay</strain>
    </source>
</reference>
<keyword evidence="1" id="KW-0472">Membrane</keyword>
<dbReference type="InterPro" id="IPR004843">
    <property type="entry name" value="Calcineurin-like_PHP"/>
</dbReference>
<dbReference type="KEGG" id="soe:110784484"/>
<dbReference type="GO" id="GO:0005737">
    <property type="term" value="C:cytoplasm"/>
    <property type="evidence" value="ECO:0007669"/>
    <property type="project" value="TreeGrafter"/>
</dbReference>
<dbReference type="PANTHER" id="PTHR32440">
    <property type="entry name" value="PHOSPHATASE DCR2-RELATED-RELATED"/>
    <property type="match status" value="1"/>
</dbReference>
<dbReference type="Proteomes" id="UP000813463">
    <property type="component" value="Chromosome 1"/>
</dbReference>
<dbReference type="GO" id="GO:0016788">
    <property type="term" value="F:hydrolase activity, acting on ester bonds"/>
    <property type="evidence" value="ECO:0000318"/>
    <property type="project" value="GO_Central"/>
</dbReference>
<dbReference type="RefSeq" id="XP_021844633.1">
    <property type="nucleotide sequence ID" value="XM_021988941.2"/>
</dbReference>
<name>A0A9R0I8L1_SPIOL</name>
<gene>
    <name evidence="4" type="primary">LOC110784484</name>
</gene>
<feature type="transmembrane region" description="Helical" evidence="1">
    <location>
        <begin position="394"/>
        <end position="413"/>
    </location>
</feature>
<proteinExistence type="predicted"/>
<evidence type="ECO:0000259" key="2">
    <source>
        <dbReference type="Pfam" id="PF00149"/>
    </source>
</evidence>
<dbReference type="FunFam" id="3.60.21.10:FF:000172">
    <property type="entry name" value="Predicted protein"/>
    <property type="match status" value="1"/>
</dbReference>
<keyword evidence="1" id="KW-1133">Transmembrane helix</keyword>
<dbReference type="Pfam" id="PF00149">
    <property type="entry name" value="Metallophos"/>
    <property type="match status" value="1"/>
</dbReference>
<dbReference type="GeneID" id="110784484"/>
<dbReference type="AlphaFoldDB" id="A0A9R0I8L1"/>
<keyword evidence="3" id="KW-1185">Reference proteome</keyword>
<dbReference type="InterPro" id="IPR029052">
    <property type="entry name" value="Metallo-depent_PP-like"/>
</dbReference>
<organism evidence="3 4">
    <name type="scientific">Spinacia oleracea</name>
    <name type="common">Spinach</name>
    <dbReference type="NCBI Taxonomy" id="3562"/>
    <lineage>
        <taxon>Eukaryota</taxon>
        <taxon>Viridiplantae</taxon>
        <taxon>Streptophyta</taxon>
        <taxon>Embryophyta</taxon>
        <taxon>Tracheophyta</taxon>
        <taxon>Spermatophyta</taxon>
        <taxon>Magnoliopsida</taxon>
        <taxon>eudicotyledons</taxon>
        <taxon>Gunneridae</taxon>
        <taxon>Pentapetalae</taxon>
        <taxon>Caryophyllales</taxon>
        <taxon>Chenopodiaceae</taxon>
        <taxon>Chenopodioideae</taxon>
        <taxon>Anserineae</taxon>
        <taxon>Spinacia</taxon>
    </lineage>
</organism>
<evidence type="ECO:0000256" key="1">
    <source>
        <dbReference type="SAM" id="Phobius"/>
    </source>
</evidence>
<reference evidence="4" key="2">
    <citation type="submission" date="2025-08" db="UniProtKB">
        <authorList>
            <consortium name="RefSeq"/>
        </authorList>
    </citation>
    <scope>IDENTIFICATION</scope>
    <source>
        <tissue evidence="4">Leaf</tissue>
    </source>
</reference>
<dbReference type="CDD" id="cd07383">
    <property type="entry name" value="MPP_Dcr2"/>
    <property type="match status" value="1"/>
</dbReference>
<accession>A0A9R0I8L1</accession>
<feature type="domain" description="Calcineurin-like phosphoesterase" evidence="2">
    <location>
        <begin position="53"/>
        <end position="326"/>
    </location>
</feature>
<dbReference type="OrthoDB" id="783096at2759"/>
<dbReference type="PANTHER" id="PTHR32440:SF11">
    <property type="entry name" value="METALLOPHOSPHOESTERASE DOMAIN-CONTAINING PROTEIN"/>
    <property type="match status" value="1"/>
</dbReference>
<evidence type="ECO:0000313" key="4">
    <source>
        <dbReference type="RefSeq" id="XP_021844633.1"/>
    </source>
</evidence>
<protein>
    <submittedName>
        <fullName evidence="4">Probable inactive purple acid phosphatase 16 isoform X1</fullName>
    </submittedName>
</protein>
<dbReference type="Gene3D" id="3.60.21.10">
    <property type="match status" value="1"/>
</dbReference>
<keyword evidence="1" id="KW-0812">Transmembrane</keyword>
<sequence length="432" mass="48415">MGLLCNQRKKSSFFFLFFKPPQIFVLLGVLLSIHFHSTFGLKVLQLNKTKSSFKIAIFADLHFGENSWSNWGPKQDVNSVKSMSSILHHENPDFVVYLGDVVTANNIPIANASLYWDQATSPTRDRGIPWASVFGNHDDAHFVWPKEWFSKQGIPPLRCSPSNSTLIGDGNCSFMGTTRLDLMNYELGNGTLSFSQHGPKNLWPSVSNYVLQISSSENPESPVAFMYFLDSGGGSYPEVISSAQAQWLKGISNEINPDFRVPEIFFWHIPSKAYQKAAPWLFFVPQPCVGSINKERVCTQESEAGIMKVLQDRPSVQAVFVGHDHGNDWCCPYKKLWLCYARHTGYGGYGNWARGARILEIADQPFTLKSWIRMEDGFVHSHILLSSRPVSSSSIFLVLVLVLVLFFGIKSFYPASAHLISKAKAFISPTAL</sequence>
<evidence type="ECO:0000313" key="3">
    <source>
        <dbReference type="Proteomes" id="UP000813463"/>
    </source>
</evidence>